<dbReference type="InterPro" id="IPR002938">
    <property type="entry name" value="FAD-bd"/>
</dbReference>
<dbReference type="Pfam" id="PF01494">
    <property type="entry name" value="FAD_binding_3"/>
    <property type="match status" value="1"/>
</dbReference>
<organism evidence="3 4">
    <name type="scientific">Psychrobacillus insolitus</name>
    <dbReference type="NCBI Taxonomy" id="1461"/>
    <lineage>
        <taxon>Bacteria</taxon>
        <taxon>Bacillati</taxon>
        <taxon>Bacillota</taxon>
        <taxon>Bacilli</taxon>
        <taxon>Bacillales</taxon>
        <taxon>Bacillaceae</taxon>
        <taxon>Psychrobacillus</taxon>
    </lineage>
</organism>
<comment type="caution">
    <text evidence="3">The sequence shown here is derived from an EMBL/GenBank/DDBJ whole genome shotgun (WGS) entry which is preliminary data.</text>
</comment>
<dbReference type="PANTHER" id="PTHR43476:SF3">
    <property type="entry name" value="FAD-BINDING MONOOXYGENASE"/>
    <property type="match status" value="1"/>
</dbReference>
<dbReference type="GO" id="GO:0008688">
    <property type="term" value="F:3-(3-hydroxyphenyl)propionate hydroxylase activity"/>
    <property type="evidence" value="ECO:0007669"/>
    <property type="project" value="TreeGrafter"/>
</dbReference>
<dbReference type="Gene3D" id="3.50.50.60">
    <property type="entry name" value="FAD/NAD(P)-binding domain"/>
    <property type="match status" value="1"/>
</dbReference>
<dbReference type="GO" id="GO:0019622">
    <property type="term" value="P:3-(3-hydroxy)phenylpropionate catabolic process"/>
    <property type="evidence" value="ECO:0007669"/>
    <property type="project" value="TreeGrafter"/>
</dbReference>
<dbReference type="InterPro" id="IPR050631">
    <property type="entry name" value="PheA/TfdB_FAD_monoxygenase"/>
</dbReference>
<reference evidence="3 4" key="1">
    <citation type="submission" date="2018-06" db="EMBL/GenBank/DDBJ databases">
        <title>Genomic Encyclopedia of Type Strains, Phase IV (KMG-IV): sequencing the most valuable type-strain genomes for metagenomic binning, comparative biology and taxonomic classification.</title>
        <authorList>
            <person name="Goeker M."/>
        </authorList>
    </citation>
    <scope>NUCLEOTIDE SEQUENCE [LARGE SCALE GENOMIC DNA]</scope>
    <source>
        <strain evidence="3 4">DSM 5</strain>
    </source>
</reference>
<dbReference type="EMBL" id="QKZI01000006">
    <property type="protein sequence ID" value="PZX03672.1"/>
    <property type="molecule type" value="Genomic_DNA"/>
</dbReference>
<dbReference type="PRINTS" id="PR00420">
    <property type="entry name" value="RNGMNOXGNASE"/>
</dbReference>
<sequence length="535" mass="60520">MTNKIYDVVQIGYGPVGQAMAALLGKTGQSVAVFERWPSTFSLPRAAAFDHEIMRVLQGIGCADKIEEKVVPFIRYHWVNAKREILLDLPYGGVAASGWENGYLMFQPDVEKALDEAARSYPNVELNLGWQAEEITEHEDHVEVTFRKGEIPEPGKWVATNETRTVRARYAVGADGANSFTRNKFDIKTKDLGFESEFLVVDIRPNDPQILYHLPEGYQVCDPARPTTVVSRLGNEHIRFEFMLLPGEKKEDMLDLEKIHELTKEWILPEEGTIIRKIVYRFNSNIAENWQNNRVFLIGDAAHVTPPFMGQGMCSGIRDAKNLAWKLDLVLRDKAEESLFESYQVERYDHCKTLINMAIELGKIICIPDEKEAEKRDQAFFSGNIPPFPEMPILTNGILHKNQNGEILSPTGELSLQDFVSYQGKTGRFDDIIGQGWTIISTKADPRDLLTNNQIALLEQIDVKIVHISNEENTDTVYDLNGKYAAYFNEKGLDAVIVRPDFYTFAGVPTLEELPGVVDDLLSQLHLKVSKELNV</sequence>
<evidence type="ECO:0000313" key="3">
    <source>
        <dbReference type="EMBL" id="PZX03672.1"/>
    </source>
</evidence>
<keyword evidence="1" id="KW-0560">Oxidoreductase</keyword>
<dbReference type="AlphaFoldDB" id="A0A2W7MEV6"/>
<dbReference type="Proteomes" id="UP000248646">
    <property type="component" value="Unassembled WGS sequence"/>
</dbReference>
<dbReference type="OrthoDB" id="9766816at2"/>
<dbReference type="GO" id="GO:0071949">
    <property type="term" value="F:FAD binding"/>
    <property type="evidence" value="ECO:0007669"/>
    <property type="project" value="InterPro"/>
</dbReference>
<name>A0A2W7MEV6_9BACI</name>
<gene>
    <name evidence="3" type="ORF">C7437_10697</name>
</gene>
<dbReference type="PANTHER" id="PTHR43476">
    <property type="entry name" value="3-(3-HYDROXY-PHENYL)PROPIONATE/3-HYDROXYCINNAMIC ACID HYDROXYLASE"/>
    <property type="match status" value="1"/>
</dbReference>
<dbReference type="RefSeq" id="WP_111440133.1">
    <property type="nucleotide sequence ID" value="NZ_QKZI01000006.1"/>
</dbReference>
<evidence type="ECO:0000313" key="4">
    <source>
        <dbReference type="Proteomes" id="UP000248646"/>
    </source>
</evidence>
<keyword evidence="4" id="KW-1185">Reference proteome</keyword>
<evidence type="ECO:0000256" key="1">
    <source>
        <dbReference type="ARBA" id="ARBA00023002"/>
    </source>
</evidence>
<evidence type="ECO:0000259" key="2">
    <source>
        <dbReference type="Pfam" id="PF01494"/>
    </source>
</evidence>
<feature type="domain" description="FAD-binding" evidence="2">
    <location>
        <begin position="7"/>
        <end position="355"/>
    </location>
</feature>
<dbReference type="InterPro" id="IPR036188">
    <property type="entry name" value="FAD/NAD-bd_sf"/>
</dbReference>
<dbReference type="NCBIfam" id="NF004829">
    <property type="entry name" value="PRK06183.1-3"/>
    <property type="match status" value="1"/>
</dbReference>
<dbReference type="SUPFAM" id="SSF51905">
    <property type="entry name" value="FAD/NAD(P)-binding domain"/>
    <property type="match status" value="1"/>
</dbReference>
<accession>A0A2W7MEV6</accession>
<dbReference type="Gene3D" id="3.30.9.10">
    <property type="entry name" value="D-Amino Acid Oxidase, subunit A, domain 2"/>
    <property type="match status" value="1"/>
</dbReference>
<proteinExistence type="predicted"/>
<protein>
    <submittedName>
        <fullName evidence="3">Single-component resorcinol 4-hydroxylase</fullName>
    </submittedName>
</protein>